<name>A0A0F7LA28_9VIRU</name>
<reference evidence="1" key="2">
    <citation type="submission" date="2015-03" db="EMBL/GenBank/DDBJ databases">
        <authorList>
            <person name="Chow C.-E.T."/>
            <person name="Winget D.M."/>
            <person name="White R.A.III."/>
            <person name="Hallam S.J."/>
            <person name="Suttle C.A."/>
        </authorList>
    </citation>
    <scope>NUCLEOTIDE SEQUENCE</scope>
    <source>
        <strain evidence="1">Oxic1_8</strain>
    </source>
</reference>
<accession>A0A0F7LA28</accession>
<evidence type="ECO:0000313" key="1">
    <source>
        <dbReference type="EMBL" id="AKH48388.1"/>
    </source>
</evidence>
<proteinExistence type="predicted"/>
<protein>
    <submittedName>
        <fullName evidence="1">Uncharacterized protein</fullName>
    </submittedName>
</protein>
<organism evidence="1">
    <name type="scientific">uncultured marine virus</name>
    <dbReference type="NCBI Taxonomy" id="186617"/>
    <lineage>
        <taxon>Viruses</taxon>
        <taxon>environmental samples</taxon>
    </lineage>
</organism>
<reference evidence="1" key="1">
    <citation type="journal article" date="2015" name="Front. Microbiol.">
        <title>Combining genomic sequencing methods to explore viral diversity and reveal potential virus-host interactions.</title>
        <authorList>
            <person name="Chow C.E."/>
            <person name="Winget D.M."/>
            <person name="White R.A.III."/>
            <person name="Hallam S.J."/>
            <person name="Suttle C.A."/>
        </authorList>
    </citation>
    <scope>NUCLEOTIDE SEQUENCE</scope>
    <source>
        <strain evidence="1">Oxic1_8</strain>
    </source>
</reference>
<dbReference type="EMBL" id="KR029603">
    <property type="protein sequence ID" value="AKH48388.1"/>
    <property type="molecule type" value="Genomic_DNA"/>
</dbReference>
<sequence>MFVSRSYPRCRLCRPAASPPLVAFKLSDSPTRAERRPFLDVKPRGGERIAVKARPESTGRASVDVAIA</sequence>